<dbReference type="Gene3D" id="3.10.310.10">
    <property type="entry name" value="Diaminopimelate Epimerase, Chain A, domain 1"/>
    <property type="match status" value="2"/>
</dbReference>
<evidence type="ECO:0000256" key="1">
    <source>
        <dbReference type="ARBA" id="ARBA00008270"/>
    </source>
</evidence>
<dbReference type="OrthoDB" id="75169at2759"/>
<dbReference type="GO" id="GO:0016853">
    <property type="term" value="F:isomerase activity"/>
    <property type="evidence" value="ECO:0007669"/>
    <property type="project" value="UniProtKB-KW"/>
</dbReference>
<protein>
    <submittedName>
        <fullName evidence="3">Uncharacterized protein</fullName>
    </submittedName>
</protein>
<dbReference type="SUPFAM" id="SSF54506">
    <property type="entry name" value="Diaminopimelate epimerase-like"/>
    <property type="match status" value="1"/>
</dbReference>
<keyword evidence="2" id="KW-0413">Isomerase</keyword>
<gene>
    <name evidence="3" type="ORF">LUZ63_015739</name>
</gene>
<name>A0A9Q0CCU8_9POAL</name>
<evidence type="ECO:0000313" key="3">
    <source>
        <dbReference type="EMBL" id="KAJ1691584.1"/>
    </source>
</evidence>
<comment type="similarity">
    <text evidence="1">Belongs to the PhzF family.</text>
</comment>
<dbReference type="PANTHER" id="PTHR13774">
    <property type="entry name" value="PHENAZINE BIOSYNTHESIS PROTEIN"/>
    <property type="match status" value="1"/>
</dbReference>
<dbReference type="Pfam" id="PF02567">
    <property type="entry name" value="PhzC-PhzF"/>
    <property type="match status" value="1"/>
</dbReference>
<dbReference type="InterPro" id="IPR003719">
    <property type="entry name" value="Phenazine_PhzF-like"/>
</dbReference>
<organism evidence="3 4">
    <name type="scientific">Rhynchospora breviuscula</name>
    <dbReference type="NCBI Taxonomy" id="2022672"/>
    <lineage>
        <taxon>Eukaryota</taxon>
        <taxon>Viridiplantae</taxon>
        <taxon>Streptophyta</taxon>
        <taxon>Embryophyta</taxon>
        <taxon>Tracheophyta</taxon>
        <taxon>Spermatophyta</taxon>
        <taxon>Magnoliopsida</taxon>
        <taxon>Liliopsida</taxon>
        <taxon>Poales</taxon>
        <taxon>Cyperaceae</taxon>
        <taxon>Cyperoideae</taxon>
        <taxon>Rhynchosporeae</taxon>
        <taxon>Rhynchospora</taxon>
    </lineage>
</organism>
<dbReference type="GO" id="GO:0005737">
    <property type="term" value="C:cytoplasm"/>
    <property type="evidence" value="ECO:0007669"/>
    <property type="project" value="TreeGrafter"/>
</dbReference>
<proteinExistence type="inferred from homology"/>
<comment type="caution">
    <text evidence="3">The sequence shown here is derived from an EMBL/GenBank/DDBJ whole genome shotgun (WGS) entry which is preliminary data.</text>
</comment>
<evidence type="ECO:0000256" key="2">
    <source>
        <dbReference type="ARBA" id="ARBA00023235"/>
    </source>
</evidence>
<sequence>MTEQLQLPLLCSLRYFNTSRPPPDIVCSKGTATFTLHRRHCVTVSISPHEVTRLSNQSPTTLCEKLHKVFDKMPQRAIKYAVVDAFTSEAFKGNPAAVCLLEENADVDEKWMLSVAKEFNAPVTAFLSPLCSDAHDVENSGDDAPQFRIWWFTPTIEVDLCGHATLAATHFLLTSDLVKHDIIKFVAKIGIVTAKRVPKSDSTPKETHEKFFVELDFPVVPMMGGDALEPSLPKTLKGASVVNVQKTSADDLVVELSSGKEVAMLEPDFEEIKKCDGRRVIVTGPAPDGSEYDFFTRVFCPKFGLDEDSVCGSAHCALVPYWSKRLNKQSFTAFMASPRTGVLYVELEEKSKRVHLRGEAVTVMLGTLLV</sequence>
<reference evidence="3" key="1">
    <citation type="journal article" date="2022" name="Cell">
        <title>Repeat-based holocentromeres influence genome architecture and karyotype evolution.</title>
        <authorList>
            <person name="Hofstatter P.G."/>
            <person name="Thangavel G."/>
            <person name="Lux T."/>
            <person name="Neumann P."/>
            <person name="Vondrak T."/>
            <person name="Novak P."/>
            <person name="Zhang M."/>
            <person name="Costa L."/>
            <person name="Castellani M."/>
            <person name="Scott A."/>
            <person name="Toegelov H."/>
            <person name="Fuchs J."/>
            <person name="Mata-Sucre Y."/>
            <person name="Dias Y."/>
            <person name="Vanzela A.L.L."/>
            <person name="Huettel B."/>
            <person name="Almeida C.C.S."/>
            <person name="Simkova H."/>
            <person name="Souza G."/>
            <person name="Pedrosa-Harand A."/>
            <person name="Macas J."/>
            <person name="Mayer K.F.X."/>
            <person name="Houben A."/>
            <person name="Marques A."/>
        </authorList>
    </citation>
    <scope>NUCLEOTIDE SEQUENCE</scope>
    <source>
        <strain evidence="3">RhyBre1mFocal</strain>
    </source>
</reference>
<keyword evidence="4" id="KW-1185">Reference proteome</keyword>
<dbReference type="Proteomes" id="UP001151287">
    <property type="component" value="Unassembled WGS sequence"/>
</dbReference>
<evidence type="ECO:0000313" key="4">
    <source>
        <dbReference type="Proteomes" id="UP001151287"/>
    </source>
</evidence>
<dbReference type="PANTHER" id="PTHR13774:SF17">
    <property type="entry name" value="PHENAZINE BIOSYNTHESIS-LIKE DOMAIN-CONTAINING PROTEIN"/>
    <property type="match status" value="1"/>
</dbReference>
<dbReference type="EMBL" id="JAMQYH010000004">
    <property type="protein sequence ID" value="KAJ1691584.1"/>
    <property type="molecule type" value="Genomic_DNA"/>
</dbReference>
<dbReference type="NCBIfam" id="TIGR00654">
    <property type="entry name" value="PhzF_family"/>
    <property type="match status" value="1"/>
</dbReference>
<dbReference type="AlphaFoldDB" id="A0A9Q0CCU8"/>
<accession>A0A9Q0CCU8</accession>